<evidence type="ECO:0000256" key="6">
    <source>
        <dbReference type="ARBA" id="ARBA00058386"/>
    </source>
</evidence>
<dbReference type="AlphaFoldDB" id="A0A915IT43"/>
<dbReference type="PANTHER" id="PTHR45922:SF1">
    <property type="entry name" value="CLEAVAGE AND POLYADENYLATION SPECIFICITY FACTOR SUBUNIT 2"/>
    <property type="match status" value="1"/>
</dbReference>
<keyword evidence="3 8" id="KW-0507">mRNA processing</keyword>
<dbReference type="GO" id="GO:0003723">
    <property type="term" value="F:RNA binding"/>
    <property type="evidence" value="ECO:0007669"/>
    <property type="project" value="UniProtKB-KW"/>
</dbReference>
<dbReference type="InterPro" id="IPR036866">
    <property type="entry name" value="RibonucZ/Hydroxyglut_hydro"/>
</dbReference>
<dbReference type="GO" id="GO:0006398">
    <property type="term" value="P:mRNA 3'-end processing by stem-loop binding and cleavage"/>
    <property type="evidence" value="ECO:0007669"/>
    <property type="project" value="InterPro"/>
</dbReference>
<comment type="subcellular location">
    <subcellularLocation>
        <location evidence="1 8">Nucleus</location>
    </subcellularLocation>
</comment>
<evidence type="ECO:0000313" key="11">
    <source>
        <dbReference type="Proteomes" id="UP000887565"/>
    </source>
</evidence>
<keyword evidence="5 8" id="KW-0539">Nucleus</keyword>
<dbReference type="InterPro" id="IPR035639">
    <property type="entry name" value="CPSF2_MBL"/>
</dbReference>
<comment type="subunit">
    <text evidence="7">CPSF is a heterotetramer composed of four distinct subunits 160, 100, 70 and 30 kDa.</text>
</comment>
<dbReference type="Proteomes" id="UP000887565">
    <property type="component" value="Unplaced"/>
</dbReference>
<dbReference type="InterPro" id="IPR027075">
    <property type="entry name" value="CPSF2"/>
</dbReference>
<dbReference type="OMA" id="QSRHNME"/>
<organism evidence="11 12">
    <name type="scientific">Romanomermis culicivorax</name>
    <name type="common">Nematode worm</name>
    <dbReference type="NCBI Taxonomy" id="13658"/>
    <lineage>
        <taxon>Eukaryota</taxon>
        <taxon>Metazoa</taxon>
        <taxon>Ecdysozoa</taxon>
        <taxon>Nematoda</taxon>
        <taxon>Enoplea</taxon>
        <taxon>Dorylaimia</taxon>
        <taxon>Mermithida</taxon>
        <taxon>Mermithoidea</taxon>
        <taxon>Mermithidae</taxon>
        <taxon>Romanomermis</taxon>
    </lineage>
</organism>
<name>A0A915IT43_ROMCU</name>
<dbReference type="PANTHER" id="PTHR45922">
    <property type="entry name" value="CLEAVAGE AND POLYADENYLATION SPECIFICITY FACTOR SUBUNIT 2"/>
    <property type="match status" value="1"/>
</dbReference>
<evidence type="ECO:0000256" key="1">
    <source>
        <dbReference type="ARBA" id="ARBA00004123"/>
    </source>
</evidence>
<comment type="function">
    <text evidence="6">CPSF plays a key role in pre-mRNA 3'-end formation, recognizing the AAUAAA signal sequence and interacting with poly(A)polymerase and other factors to bring about cleavage and poly(A) addition.</text>
</comment>
<sequence>MTSIIKLEALSGVYDDSPLCYILQVDEFHFLLDCGWDDSFDSKYMESLRKRVHQIDAVLLSYADTTHIGALPYLAGRCGLNCPIYATVPVYKMGQMFMYDWYQSHQNFEDFQIFNLDDVDTAFDKVQQLKYSQNVQMKGKGHGLQITPLPAGHMIGGTIWRITKMGEEEIVYAVDFNHKKERHLNGCNIESIGRPNLLITDAFNADYNQSRRKNRDEQLLTNILQTVRNGGNVLIVIDTAGRVLELAQLLDQLWHNAEAGLITYNLVMMNNVAYNVIEFAKSQMEWMSDKVLRSFEEGRYNPFQFRHLQLCHSMIELNRIRSPKVVLTSSSDMECGFSRELFLDWCTDPKNSIILTLRGRSNTLASRLTNIINAKDKSAISRILTLEIRRRVRLEGAELDEYWRQKKEKEQHAARIRLESQRRSHRIDTIESSDESGDDDADNSSSTLYPYDVMYKFEQQQKSSCFKQAKKAYPMYPFVEEKLKWDDYGEIINPEDYTIAEMPVPSAAGIKSERELNESLSGKSVDGPSMTNNEVSTVDVPTKCIKYVQKLEALCKIAFIDFEGRSDGESVKTRVFAPKLGEVIDATIESHIFQVTLTDVLMSSLQFQPVKDAELAWVDSRVNLRKNLALSADLSRPALLSKSNAGDSIPNDADQEMMDILDDMLPKTSSSSTSAAPQSMNVEVSSVLDVLPQSSIPTHTAVFVNDPKLSDLKQLLMLAGFQAEFSAGVLYVNNAVAIRRNEAGKLHFEGAVGEEYFRIRDMIYKQYAIV</sequence>
<feature type="domain" description="Beta-Casp" evidence="10">
    <location>
        <begin position="243"/>
        <end position="368"/>
    </location>
</feature>
<dbReference type="FunFam" id="3.60.15.10:FF:000008">
    <property type="entry name" value="Cleavage and polyadenylation specificity factor subunit 2"/>
    <property type="match status" value="1"/>
</dbReference>
<dbReference type="Pfam" id="PF13299">
    <property type="entry name" value="CPSF100_C"/>
    <property type="match status" value="1"/>
</dbReference>
<dbReference type="Pfam" id="PF16661">
    <property type="entry name" value="Lactamase_B_6"/>
    <property type="match status" value="1"/>
</dbReference>
<feature type="compositionally biased region" description="Acidic residues" evidence="9">
    <location>
        <begin position="431"/>
        <end position="442"/>
    </location>
</feature>
<dbReference type="SMART" id="SM01027">
    <property type="entry name" value="Beta-Casp"/>
    <property type="match status" value="1"/>
</dbReference>
<feature type="compositionally biased region" description="Basic and acidic residues" evidence="9">
    <location>
        <begin position="417"/>
        <end position="429"/>
    </location>
</feature>
<dbReference type="SUPFAM" id="SSF56281">
    <property type="entry name" value="Metallo-hydrolase/oxidoreductase"/>
    <property type="match status" value="1"/>
</dbReference>
<evidence type="ECO:0000256" key="5">
    <source>
        <dbReference type="ARBA" id="ARBA00023242"/>
    </source>
</evidence>
<accession>A0A915IT43</accession>
<dbReference type="GO" id="GO:0005847">
    <property type="term" value="C:mRNA cleavage and polyadenylation specificity factor complex"/>
    <property type="evidence" value="ECO:0007669"/>
    <property type="project" value="InterPro"/>
</dbReference>
<dbReference type="CDD" id="cd16293">
    <property type="entry name" value="CPSF2-like_MBL-fold"/>
    <property type="match status" value="1"/>
</dbReference>
<comment type="similarity">
    <text evidence="2 8">Belongs to the metallo-beta-lactamase superfamily. RNA-metabolizing metallo-beta-lactamase-like family. CPSF2/YSH1 subfamily.</text>
</comment>
<dbReference type="InterPro" id="IPR022712">
    <property type="entry name" value="Beta_Casp"/>
</dbReference>
<evidence type="ECO:0000256" key="9">
    <source>
        <dbReference type="SAM" id="MobiDB-lite"/>
    </source>
</evidence>
<keyword evidence="11" id="KW-1185">Reference proteome</keyword>
<evidence type="ECO:0000313" key="12">
    <source>
        <dbReference type="WBParaSite" id="nRc.2.0.1.t16986-RA"/>
    </source>
</evidence>
<evidence type="ECO:0000259" key="10">
    <source>
        <dbReference type="SMART" id="SM01027"/>
    </source>
</evidence>
<evidence type="ECO:0000256" key="2">
    <source>
        <dbReference type="ARBA" id="ARBA00010624"/>
    </source>
</evidence>
<evidence type="ECO:0000256" key="8">
    <source>
        <dbReference type="RuleBase" id="RU365006"/>
    </source>
</evidence>
<dbReference type="Gene3D" id="3.60.15.10">
    <property type="entry name" value="Ribonuclease Z/Hydroxyacylglutathione hydrolase-like"/>
    <property type="match status" value="1"/>
</dbReference>
<dbReference type="WBParaSite" id="nRc.2.0.1.t16986-RA">
    <property type="protein sequence ID" value="nRc.2.0.1.t16986-RA"/>
    <property type="gene ID" value="nRc.2.0.1.g16986"/>
</dbReference>
<dbReference type="Pfam" id="PF10996">
    <property type="entry name" value="Beta-Casp"/>
    <property type="match status" value="1"/>
</dbReference>
<reference evidence="12" key="1">
    <citation type="submission" date="2022-11" db="UniProtKB">
        <authorList>
            <consortium name="WormBaseParasite"/>
        </authorList>
    </citation>
    <scope>IDENTIFICATION</scope>
</reference>
<protein>
    <recommendedName>
        <fullName evidence="8">Cleavage and polyadenylation specificity factor subunit 2</fullName>
    </recommendedName>
    <alternativeName>
        <fullName evidence="8">Cleavage and polyadenylation specificity factor 100 kDa subunit</fullName>
    </alternativeName>
</protein>
<dbReference type="InterPro" id="IPR025069">
    <property type="entry name" value="Cpsf2_C"/>
</dbReference>
<dbReference type="InterPro" id="IPR001279">
    <property type="entry name" value="Metallo-B-lactamas"/>
</dbReference>
<evidence type="ECO:0000256" key="4">
    <source>
        <dbReference type="ARBA" id="ARBA00022884"/>
    </source>
</evidence>
<feature type="region of interest" description="Disordered" evidence="9">
    <location>
        <begin position="417"/>
        <end position="445"/>
    </location>
</feature>
<proteinExistence type="inferred from homology"/>
<evidence type="ECO:0000256" key="3">
    <source>
        <dbReference type="ARBA" id="ARBA00022664"/>
    </source>
</evidence>
<evidence type="ECO:0000256" key="7">
    <source>
        <dbReference type="ARBA" id="ARBA00065452"/>
    </source>
</evidence>
<keyword evidence="4 8" id="KW-0694">RNA-binding</keyword>